<evidence type="ECO:0000256" key="1">
    <source>
        <dbReference type="ARBA" id="ARBA00005417"/>
    </source>
</evidence>
<keyword evidence="5 7" id="KW-0067">ATP-binding</keyword>
<reference evidence="8" key="1">
    <citation type="submission" date="2017-06" db="EMBL/GenBank/DDBJ databases">
        <title>Genome analysis of Fimbriiglobus ruber SP5, the first member of the order Planctomycetales with confirmed chitinolytic capability.</title>
        <authorList>
            <person name="Ravin N.V."/>
            <person name="Rakitin A.L."/>
            <person name="Ivanova A.A."/>
            <person name="Beletsky A.V."/>
            <person name="Kulichevskaya I.S."/>
            <person name="Mardanov A.V."/>
            <person name="Dedysh S.N."/>
        </authorList>
    </citation>
    <scope>NUCLEOTIDE SEQUENCE [LARGE SCALE GENOMIC DNA]</scope>
    <source>
        <strain evidence="8">SP5</strain>
    </source>
</reference>
<dbReference type="InterPro" id="IPR027417">
    <property type="entry name" value="P-loop_NTPase"/>
</dbReference>
<gene>
    <name evidence="7" type="ORF">FRUB_03288</name>
</gene>
<dbReference type="OrthoDB" id="9804819at2"/>
<dbReference type="GO" id="GO:0005524">
    <property type="term" value="F:ATP binding"/>
    <property type="evidence" value="ECO:0007669"/>
    <property type="project" value="UniProtKB-KW"/>
</dbReference>
<dbReference type="PROSITE" id="PS00211">
    <property type="entry name" value="ABC_TRANSPORTER_1"/>
    <property type="match status" value="1"/>
</dbReference>
<evidence type="ECO:0000259" key="6">
    <source>
        <dbReference type="PROSITE" id="PS50893"/>
    </source>
</evidence>
<organism evidence="7 8">
    <name type="scientific">Fimbriiglobus ruber</name>
    <dbReference type="NCBI Taxonomy" id="1908690"/>
    <lineage>
        <taxon>Bacteria</taxon>
        <taxon>Pseudomonadati</taxon>
        <taxon>Planctomycetota</taxon>
        <taxon>Planctomycetia</taxon>
        <taxon>Gemmatales</taxon>
        <taxon>Gemmataceae</taxon>
        <taxon>Fimbriiglobus</taxon>
    </lineage>
</organism>
<evidence type="ECO:0000256" key="5">
    <source>
        <dbReference type="ARBA" id="ARBA00022840"/>
    </source>
</evidence>
<dbReference type="GO" id="GO:0016887">
    <property type="term" value="F:ATP hydrolysis activity"/>
    <property type="evidence" value="ECO:0007669"/>
    <property type="project" value="InterPro"/>
</dbReference>
<name>A0A225E2H3_9BACT</name>
<dbReference type="SMART" id="SM00382">
    <property type="entry name" value="AAA"/>
    <property type="match status" value="1"/>
</dbReference>
<dbReference type="InterPro" id="IPR003439">
    <property type="entry name" value="ABC_transporter-like_ATP-bd"/>
</dbReference>
<evidence type="ECO:0000313" key="7">
    <source>
        <dbReference type="EMBL" id="OWK43689.1"/>
    </source>
</evidence>
<evidence type="ECO:0000256" key="4">
    <source>
        <dbReference type="ARBA" id="ARBA00022741"/>
    </source>
</evidence>
<accession>A0A225E2H3</accession>
<keyword evidence="2" id="KW-0813">Transport</keyword>
<dbReference type="PROSITE" id="PS50893">
    <property type="entry name" value="ABC_TRANSPORTER_2"/>
    <property type="match status" value="1"/>
</dbReference>
<dbReference type="InterPro" id="IPR003593">
    <property type="entry name" value="AAA+_ATPase"/>
</dbReference>
<evidence type="ECO:0000256" key="3">
    <source>
        <dbReference type="ARBA" id="ARBA00022458"/>
    </source>
</evidence>
<sequence length="318" mass="34495">MSLLLELDSITREFGAFTALHGITLRLPPGRVGLLGPNGAGKSTLLKILMGLIPPSSGVGRVLDQPLGGDSDSAANWKLRRLIGFMPEADALVPGLTGIEYVSLAGQLYGMSRRQSQRRAHEVLSYLGLEEARYRNVEEYSAGMKQRAKLAQALVHDPPVLLLDEPTSGLDPAGRDTMLNLIRELGTDHGKSVILSTHLLADVQAVCQQVVIIAGGSVRGQGTVEELCARRADRFKLRVQGDTTRFRDDLLNEGVAVLAENGQGELRVTVPAGWSNLAFFKLADVNDVIIRALLRDDETLEELFLRTVNDGPIKQMVG</sequence>
<comment type="similarity">
    <text evidence="1">Belongs to the ABC transporter superfamily.</text>
</comment>
<dbReference type="SUPFAM" id="SSF52540">
    <property type="entry name" value="P-loop containing nucleoside triphosphate hydrolases"/>
    <property type="match status" value="1"/>
</dbReference>
<dbReference type="InterPro" id="IPR050763">
    <property type="entry name" value="ABC_transporter_ATP-binding"/>
</dbReference>
<comment type="caution">
    <text evidence="7">The sequence shown here is derived from an EMBL/GenBank/DDBJ whole genome shotgun (WGS) entry which is preliminary data.</text>
</comment>
<keyword evidence="3" id="KW-0536">Nodulation</keyword>
<evidence type="ECO:0000313" key="8">
    <source>
        <dbReference type="Proteomes" id="UP000214646"/>
    </source>
</evidence>
<keyword evidence="8" id="KW-1185">Reference proteome</keyword>
<keyword evidence="4" id="KW-0547">Nucleotide-binding</keyword>
<dbReference type="RefSeq" id="WP_088254512.1">
    <property type="nucleotide sequence ID" value="NZ_NIDE01000004.1"/>
</dbReference>
<dbReference type="Pfam" id="PF00005">
    <property type="entry name" value="ABC_tran"/>
    <property type="match status" value="1"/>
</dbReference>
<feature type="domain" description="ABC transporter" evidence="6">
    <location>
        <begin position="5"/>
        <end position="240"/>
    </location>
</feature>
<evidence type="ECO:0000256" key="2">
    <source>
        <dbReference type="ARBA" id="ARBA00022448"/>
    </source>
</evidence>
<protein>
    <submittedName>
        <fullName evidence="7">ABC transporter ATP-binding protein</fullName>
    </submittedName>
</protein>
<dbReference type="AlphaFoldDB" id="A0A225E2H3"/>
<dbReference type="InterPro" id="IPR017871">
    <property type="entry name" value="ABC_transporter-like_CS"/>
</dbReference>
<dbReference type="Gene3D" id="3.40.50.300">
    <property type="entry name" value="P-loop containing nucleotide triphosphate hydrolases"/>
    <property type="match status" value="1"/>
</dbReference>
<dbReference type="Proteomes" id="UP000214646">
    <property type="component" value="Unassembled WGS sequence"/>
</dbReference>
<dbReference type="PANTHER" id="PTHR42711">
    <property type="entry name" value="ABC TRANSPORTER ATP-BINDING PROTEIN"/>
    <property type="match status" value="1"/>
</dbReference>
<dbReference type="EMBL" id="NIDE01000004">
    <property type="protein sequence ID" value="OWK43689.1"/>
    <property type="molecule type" value="Genomic_DNA"/>
</dbReference>
<dbReference type="PANTHER" id="PTHR42711:SF5">
    <property type="entry name" value="ABC TRANSPORTER ATP-BINDING PROTEIN NATA"/>
    <property type="match status" value="1"/>
</dbReference>
<proteinExistence type="inferred from homology"/>